<dbReference type="GO" id="GO:0051287">
    <property type="term" value="F:NAD binding"/>
    <property type="evidence" value="ECO:0007669"/>
    <property type="project" value="InterPro"/>
</dbReference>
<feature type="binding site" evidence="10">
    <location>
        <position position="442"/>
    </location>
    <ligand>
        <name>substrate</name>
    </ligand>
</feature>
<evidence type="ECO:0000256" key="12">
    <source>
        <dbReference type="SAM" id="MobiDB-lite"/>
    </source>
</evidence>
<comment type="caution">
    <text evidence="14">The sequence shown here is derived from an EMBL/GenBank/DDBJ whole genome shotgun (WGS) entry which is preliminary data.</text>
</comment>
<evidence type="ECO:0000313" key="14">
    <source>
        <dbReference type="EMBL" id="TLE12199.1"/>
    </source>
</evidence>
<name>A0A4U8UEP1_9HELI</name>
<gene>
    <name evidence="14" type="ORF">LS79_000335</name>
</gene>
<comment type="catalytic activity">
    <reaction evidence="7">
        <text>UDP-alpha-D-glucose + 2 NAD(+) + H2O = UDP-alpha-D-glucuronate + 2 NADH + 3 H(+)</text>
        <dbReference type="Rhea" id="RHEA:23596"/>
        <dbReference type="ChEBI" id="CHEBI:15377"/>
        <dbReference type="ChEBI" id="CHEBI:15378"/>
        <dbReference type="ChEBI" id="CHEBI:57540"/>
        <dbReference type="ChEBI" id="CHEBI:57945"/>
        <dbReference type="ChEBI" id="CHEBI:58052"/>
        <dbReference type="ChEBI" id="CHEBI:58885"/>
        <dbReference type="EC" id="1.1.1.22"/>
    </reaction>
</comment>
<evidence type="ECO:0000256" key="7">
    <source>
        <dbReference type="ARBA" id="ARBA00047473"/>
    </source>
</evidence>
<sequence length="560" mass="61585">MQVTIIGSGYVGLVAGACFAQMGNEVICLDVDSKKIESLKQGKIPIYEPGLEEMVRENARLKTLRFSTDKKEAISNAEVIFIAVGTPMGEDGSADLSFVKAVAQDIGSYIEREYVVVVDKSTVPVGTARKVRRIIESALAKRGRHSVLSDKSGSASPCSLQRTTSASHSQDLHNPNFSSQSLECQDSSDTDSNAEVSLRDFGESANLDSSNSKIVSEKCGLPKKSQGSYLSGNDRSDFSQLPHLSPQAELPNNKDTTQKITFDVVSNPEFLKEGVAIKDFMSPDRVVIGTDSTRALEVMKALYAPFLLKSDRLIAMGIESAEMTKYAANAMLATKISFINEMSQICERVGANINDVRQGIGSDSRIGYSFIYPGCGYGGSCFPKDVRALEKSAKDVGYTARILQAVQEVNEKQKMLLVEKIVRHFGENLQGLSFCVWGLSFKPETDDMREASSLVLINELTNRGARIQAYDPKAYEQARFYLKDKLSSITFMESKYSALQGCAALVLLTEWREFRSPDFGEIAKLLKEPIIFDGRNIYQHCGLESKGFAYYQIGVGNIEL</sequence>
<keyword evidence="5" id="KW-0560">Oxidoreductase</keyword>
<evidence type="ECO:0000256" key="3">
    <source>
        <dbReference type="ARBA" id="ARBA00012954"/>
    </source>
</evidence>
<evidence type="ECO:0000256" key="6">
    <source>
        <dbReference type="ARBA" id="ARBA00023027"/>
    </source>
</evidence>
<evidence type="ECO:0000256" key="8">
    <source>
        <dbReference type="ARBA" id="ARBA00053241"/>
    </source>
</evidence>
<dbReference type="InterPro" id="IPR014027">
    <property type="entry name" value="UDP-Glc/GDP-Man_DH_C"/>
</dbReference>
<feature type="binding site" evidence="11">
    <location>
        <position position="384"/>
    </location>
    <ligand>
        <name>NAD(+)</name>
        <dbReference type="ChEBI" id="CHEBI:57540"/>
    </ligand>
</feature>
<reference evidence="14 15" key="1">
    <citation type="journal article" date="2014" name="Genome Announc.">
        <title>Draft genome sequences of eight enterohepatic helicobacter species isolated from both laboratory and wild rodents.</title>
        <authorList>
            <person name="Sheh A."/>
            <person name="Shen Z."/>
            <person name="Fox J.G."/>
        </authorList>
    </citation>
    <scope>NUCLEOTIDE SEQUENCE [LARGE SCALE GENOMIC DNA]</scope>
    <source>
        <strain evidence="14 15">ATCC 49320</strain>
    </source>
</reference>
<feature type="binding site" evidence="11">
    <location>
        <position position="449"/>
    </location>
    <ligand>
        <name>NAD(+)</name>
        <dbReference type="ChEBI" id="CHEBI:57540"/>
    </ligand>
</feature>
<evidence type="ECO:0000256" key="2">
    <source>
        <dbReference type="ARBA" id="ARBA00006601"/>
    </source>
</evidence>
<dbReference type="InterPro" id="IPR028357">
    <property type="entry name" value="UDPglc_DH_bac"/>
</dbReference>
<dbReference type="SMART" id="SM00984">
    <property type="entry name" value="UDPG_MGDP_dh_C"/>
    <property type="match status" value="1"/>
</dbReference>
<feature type="compositionally biased region" description="Polar residues" evidence="12">
    <location>
        <begin position="149"/>
        <end position="194"/>
    </location>
</feature>
<comment type="pathway">
    <text evidence="1">Nucleotide-sugar biosynthesis; UDP-alpha-D-glucuronate biosynthesis; UDP-alpha-D-glucuronate from UDP-alpha-D-glucose: step 1/1.</text>
</comment>
<feature type="binding site" evidence="10">
    <location>
        <position position="378"/>
    </location>
    <ligand>
        <name>substrate</name>
    </ligand>
</feature>
<dbReference type="InterPro" id="IPR017476">
    <property type="entry name" value="UDP-Glc/GDP-Man"/>
</dbReference>
<accession>A0A4U8UEP1</accession>
<dbReference type="InterPro" id="IPR036291">
    <property type="entry name" value="NAD(P)-bd_dom_sf"/>
</dbReference>
<dbReference type="RefSeq" id="WP_034579359.1">
    <property type="nucleotide sequence ID" value="NZ_FZMS01000095.1"/>
</dbReference>
<dbReference type="FunFam" id="1.20.5.100:FF:000001">
    <property type="entry name" value="UDP-glucose 6-dehydrogenase"/>
    <property type="match status" value="1"/>
</dbReference>
<organism evidence="14 15">
    <name type="scientific">Helicobacter bilis</name>
    <dbReference type="NCBI Taxonomy" id="37372"/>
    <lineage>
        <taxon>Bacteria</taxon>
        <taxon>Pseudomonadati</taxon>
        <taxon>Campylobacterota</taxon>
        <taxon>Epsilonproteobacteria</taxon>
        <taxon>Campylobacterales</taxon>
        <taxon>Helicobacteraceae</taxon>
        <taxon>Helicobacter</taxon>
    </lineage>
</organism>
<comment type="function">
    <text evidence="8">Catalyzes the conversion of UDP-glucose into UDP-glucuronate, one of the precursors of teichuronic acid.</text>
</comment>
<dbReference type="GO" id="GO:0006065">
    <property type="term" value="P:UDP-glucuronate biosynthetic process"/>
    <property type="evidence" value="ECO:0007669"/>
    <property type="project" value="UniProtKB-UniPathway"/>
</dbReference>
<proteinExistence type="inferred from homology"/>
<dbReference type="SUPFAM" id="SSF51735">
    <property type="entry name" value="NAD(P)-binding Rossmann-fold domains"/>
    <property type="match status" value="2"/>
</dbReference>
<feature type="binding site" evidence="11">
    <location>
        <position position="86"/>
    </location>
    <ligand>
        <name>NAD(+)</name>
        <dbReference type="ChEBI" id="CHEBI:57540"/>
    </ligand>
</feature>
<dbReference type="PANTHER" id="PTHR43750:SF3">
    <property type="entry name" value="UDP-GLUCOSE 6-DEHYDROGENASE TUAD"/>
    <property type="match status" value="1"/>
</dbReference>
<comment type="similarity">
    <text evidence="2">Belongs to the UDP-glucose/GDP-mannose dehydrogenase family.</text>
</comment>
<feature type="region of interest" description="Disordered" evidence="12">
    <location>
        <begin position="146"/>
        <end position="194"/>
    </location>
</feature>
<feature type="domain" description="UDP-glucose/GDP-mannose dehydrogenase C-terminal" evidence="13">
    <location>
        <begin position="435"/>
        <end position="540"/>
    </location>
</feature>
<dbReference type="EC" id="1.1.1.22" evidence="3"/>
<dbReference type="InterPro" id="IPR001732">
    <property type="entry name" value="UDP-Glc/GDP-Man_DH_N"/>
</dbReference>
<feature type="active site" description="Nucleophile" evidence="9">
    <location>
        <position position="381"/>
    </location>
</feature>
<dbReference type="NCBIfam" id="TIGR03026">
    <property type="entry name" value="NDP-sugDHase"/>
    <property type="match status" value="1"/>
</dbReference>
<protein>
    <recommendedName>
        <fullName evidence="4">UDP-glucose 6-dehydrogenase</fullName>
        <ecNumber evidence="3">1.1.1.22</ecNumber>
    </recommendedName>
</protein>
<feature type="binding site" evidence="11">
    <location>
        <position position="30"/>
    </location>
    <ligand>
        <name>NAD(+)</name>
        <dbReference type="ChEBI" id="CHEBI:57540"/>
    </ligand>
</feature>
<evidence type="ECO:0000313" key="15">
    <source>
        <dbReference type="Proteomes" id="UP000029857"/>
    </source>
</evidence>
<dbReference type="GO" id="GO:0003979">
    <property type="term" value="F:UDP-glucose 6-dehydrogenase activity"/>
    <property type="evidence" value="ECO:0007669"/>
    <property type="project" value="UniProtKB-EC"/>
</dbReference>
<dbReference type="PIRSF" id="PIRSF500134">
    <property type="entry name" value="UDPglc_DH_bac"/>
    <property type="match status" value="1"/>
</dbReference>
<dbReference type="Gene3D" id="1.20.5.100">
    <property type="entry name" value="Cytochrome c1, transmembrane anchor, C-terminal"/>
    <property type="match status" value="1"/>
</dbReference>
<feature type="binding site" evidence="10">
    <location>
        <position position="325"/>
    </location>
    <ligand>
        <name>substrate</name>
    </ligand>
</feature>
<evidence type="ECO:0000256" key="11">
    <source>
        <dbReference type="PIRSR" id="PIRSR500134-3"/>
    </source>
</evidence>
<evidence type="ECO:0000259" key="13">
    <source>
        <dbReference type="SMART" id="SM00984"/>
    </source>
</evidence>
<feature type="binding site" evidence="10">
    <location>
        <begin position="370"/>
        <end position="374"/>
    </location>
    <ligand>
        <name>substrate</name>
    </ligand>
</feature>
<evidence type="ECO:0000256" key="9">
    <source>
        <dbReference type="PIRSR" id="PIRSR500134-1"/>
    </source>
</evidence>
<dbReference type="InterPro" id="IPR008927">
    <property type="entry name" value="6-PGluconate_DH-like_C_sf"/>
</dbReference>
<dbReference type="Pfam" id="PF03720">
    <property type="entry name" value="UDPG_MGDP_dh_C"/>
    <property type="match status" value="1"/>
</dbReference>
<dbReference type="InterPro" id="IPR014026">
    <property type="entry name" value="UDP-Glc/GDP-Man_DH_dimer"/>
</dbReference>
<dbReference type="GO" id="GO:0000271">
    <property type="term" value="P:polysaccharide biosynthetic process"/>
    <property type="evidence" value="ECO:0007669"/>
    <property type="project" value="InterPro"/>
</dbReference>
<keyword evidence="6 11" id="KW-0520">NAD</keyword>
<dbReference type="Gene3D" id="3.40.50.720">
    <property type="entry name" value="NAD(P)-binding Rossmann-like Domain"/>
    <property type="match status" value="3"/>
</dbReference>
<dbReference type="SUPFAM" id="SSF48179">
    <property type="entry name" value="6-phosphogluconate dehydrogenase C-terminal domain-like"/>
    <property type="match status" value="1"/>
</dbReference>
<dbReference type="AlphaFoldDB" id="A0A4U8UEP1"/>
<evidence type="ECO:0000256" key="5">
    <source>
        <dbReference type="ARBA" id="ARBA00023002"/>
    </source>
</evidence>
<dbReference type="EMBL" id="JRPJ02000001">
    <property type="protein sequence ID" value="TLE12199.1"/>
    <property type="molecule type" value="Genomic_DNA"/>
</dbReference>
<evidence type="ECO:0000256" key="1">
    <source>
        <dbReference type="ARBA" id="ARBA00004701"/>
    </source>
</evidence>
<dbReference type="Pfam" id="PF03721">
    <property type="entry name" value="UDPG_MGDP_dh_N"/>
    <property type="match status" value="2"/>
</dbReference>
<dbReference type="Proteomes" id="UP000029857">
    <property type="component" value="Unassembled WGS sequence"/>
</dbReference>
<evidence type="ECO:0000256" key="4">
    <source>
        <dbReference type="ARBA" id="ARBA00015132"/>
    </source>
</evidence>
<feature type="binding site" evidence="10">
    <location>
        <begin position="270"/>
        <end position="273"/>
    </location>
    <ligand>
        <name>substrate</name>
    </ligand>
</feature>
<dbReference type="PANTHER" id="PTHR43750">
    <property type="entry name" value="UDP-GLUCOSE 6-DEHYDROGENASE TUAD"/>
    <property type="match status" value="1"/>
</dbReference>
<dbReference type="Pfam" id="PF00984">
    <property type="entry name" value="UDPG_MGDP_dh"/>
    <property type="match status" value="1"/>
</dbReference>
<dbReference type="SUPFAM" id="SSF52413">
    <property type="entry name" value="UDP-glucose/GDP-mannose dehydrogenase C-terminal domain"/>
    <property type="match status" value="1"/>
</dbReference>
<feature type="binding site" evidence="11">
    <location>
        <position position="273"/>
    </location>
    <ligand>
        <name>NAD(+)</name>
        <dbReference type="ChEBI" id="CHEBI:57540"/>
    </ligand>
</feature>
<feature type="binding site" evidence="11">
    <location>
        <position position="122"/>
    </location>
    <ligand>
        <name>NAD(+)</name>
        <dbReference type="ChEBI" id="CHEBI:57540"/>
    </ligand>
</feature>
<dbReference type="PIRSF" id="PIRSF000124">
    <property type="entry name" value="UDPglc_GDPman_dh"/>
    <property type="match status" value="1"/>
</dbReference>
<dbReference type="UniPathway" id="UPA00038">
    <property type="reaction ID" value="UER00491"/>
</dbReference>
<feature type="binding site" evidence="11">
    <location>
        <position position="35"/>
    </location>
    <ligand>
        <name>NAD(+)</name>
        <dbReference type="ChEBI" id="CHEBI:57540"/>
    </ligand>
</feature>
<evidence type="ECO:0000256" key="10">
    <source>
        <dbReference type="PIRSR" id="PIRSR500134-2"/>
    </source>
</evidence>
<dbReference type="InterPro" id="IPR036220">
    <property type="entry name" value="UDP-Glc/GDP-Man_DH_C_sf"/>
</dbReference>
<feature type="region of interest" description="Disordered" evidence="12">
    <location>
        <begin position="221"/>
        <end position="254"/>
    </location>
</feature>